<evidence type="ECO:0000313" key="4">
    <source>
        <dbReference type="EMBL" id="GFO07946.1"/>
    </source>
</evidence>
<name>A0AAV4A9T3_9GAST</name>
<feature type="region of interest" description="Disordered" evidence="2">
    <location>
        <begin position="94"/>
        <end position="162"/>
    </location>
</feature>
<evidence type="ECO:0000313" key="5">
    <source>
        <dbReference type="Proteomes" id="UP000735302"/>
    </source>
</evidence>
<dbReference type="SMART" id="SM00343">
    <property type="entry name" value="ZnF_C2HC"/>
    <property type="match status" value="1"/>
</dbReference>
<proteinExistence type="predicted"/>
<protein>
    <submittedName>
        <fullName evidence="4">Scan domain-containing protein 3</fullName>
    </submittedName>
</protein>
<sequence>MEMQKQREEKEMELAFRRDEKEKERQLELRRMELEAETRKLEIGSRAGVDVSGPRQSHGAQRPKIPPLHDPSQVDLYLEGFERHAAVLEPYRSTVRVSEKKYDSRPHESGGRFNYSSKGHRSPSFQGNSNMVKRGASRSPSRDRSKPNVTNKNVGQGQFRPSSVSVSNNITCFQCGGRGHFRRECPSSPREANFSSSVPDSSSHSCECPSKPKEANDAFSVPELPYHCCAAEMDSSPRGGLKIESCKVFDRVSTLLRDSGCNTASKASIGNDLPISNNSTLFNVLDPFSDLPVRQREDPTLKPWFQRVGLPPVAGVSFRIEDGILKRLHTKSKFSSVQTTVAVSKSLRQVVLSYAHESVSAGHSGFRKTLSFIRDCFSWPGVCSDVRNYITSCHLCKSIPRTGRDRPAPFQHNQIRRNWRTAQRSVCDSAGKSRLRHEPKIKHFMPGDEVLVLLPTTDNKHVLSSKGPYTVIEKRSNVIYLVDLGDRRCTFHVSLLRKYRRGNCPTSPSDILVGVYNT</sequence>
<organism evidence="4 5">
    <name type="scientific">Plakobranchus ocellatus</name>
    <dbReference type="NCBI Taxonomy" id="259542"/>
    <lineage>
        <taxon>Eukaryota</taxon>
        <taxon>Metazoa</taxon>
        <taxon>Spiralia</taxon>
        <taxon>Lophotrochozoa</taxon>
        <taxon>Mollusca</taxon>
        <taxon>Gastropoda</taxon>
        <taxon>Heterobranchia</taxon>
        <taxon>Euthyneura</taxon>
        <taxon>Panpulmonata</taxon>
        <taxon>Sacoglossa</taxon>
        <taxon>Placobranchoidea</taxon>
        <taxon>Plakobranchidae</taxon>
        <taxon>Plakobranchus</taxon>
    </lineage>
</organism>
<dbReference type="PANTHER" id="PTHR37984">
    <property type="entry name" value="PROTEIN CBG26694"/>
    <property type="match status" value="1"/>
</dbReference>
<comment type="caution">
    <text evidence="4">The sequence shown here is derived from an EMBL/GenBank/DDBJ whole genome shotgun (WGS) entry which is preliminary data.</text>
</comment>
<accession>A0AAV4A9T3</accession>
<dbReference type="FunFam" id="1.10.340.70:FF:000001">
    <property type="entry name" value="Retrovirus-related Pol polyprotein from transposon gypsy-like Protein"/>
    <property type="match status" value="1"/>
</dbReference>
<evidence type="ECO:0000256" key="2">
    <source>
        <dbReference type="SAM" id="MobiDB-lite"/>
    </source>
</evidence>
<dbReference type="EMBL" id="BLXT01003924">
    <property type="protein sequence ID" value="GFO07946.1"/>
    <property type="molecule type" value="Genomic_DNA"/>
</dbReference>
<keyword evidence="1" id="KW-0479">Metal-binding</keyword>
<dbReference type="SUPFAM" id="SSF57756">
    <property type="entry name" value="Retrovirus zinc finger-like domains"/>
    <property type="match status" value="1"/>
</dbReference>
<feature type="compositionally biased region" description="Polar residues" evidence="2">
    <location>
        <begin position="147"/>
        <end position="162"/>
    </location>
</feature>
<feature type="region of interest" description="Disordered" evidence="2">
    <location>
        <begin position="1"/>
        <end position="24"/>
    </location>
</feature>
<evidence type="ECO:0000259" key="3">
    <source>
        <dbReference type="PROSITE" id="PS50158"/>
    </source>
</evidence>
<dbReference type="InterPro" id="IPR041588">
    <property type="entry name" value="Integrase_H2C2"/>
</dbReference>
<keyword evidence="5" id="KW-1185">Reference proteome</keyword>
<feature type="domain" description="CCHC-type" evidence="3">
    <location>
        <begin position="172"/>
        <end position="187"/>
    </location>
</feature>
<feature type="region of interest" description="Disordered" evidence="2">
    <location>
        <begin position="44"/>
        <end position="70"/>
    </location>
</feature>
<dbReference type="Pfam" id="PF00098">
    <property type="entry name" value="zf-CCHC"/>
    <property type="match status" value="1"/>
</dbReference>
<dbReference type="Proteomes" id="UP000735302">
    <property type="component" value="Unassembled WGS sequence"/>
</dbReference>
<dbReference type="Gene3D" id="4.10.60.10">
    <property type="entry name" value="Zinc finger, CCHC-type"/>
    <property type="match status" value="1"/>
</dbReference>
<dbReference type="Pfam" id="PF17921">
    <property type="entry name" value="Integrase_H2C2"/>
    <property type="match status" value="1"/>
</dbReference>
<feature type="region of interest" description="Disordered" evidence="2">
    <location>
        <begin position="186"/>
        <end position="209"/>
    </location>
</feature>
<dbReference type="InterPro" id="IPR001878">
    <property type="entry name" value="Znf_CCHC"/>
</dbReference>
<feature type="compositionally biased region" description="Basic and acidic residues" evidence="2">
    <location>
        <begin position="97"/>
        <end position="110"/>
    </location>
</feature>
<reference evidence="4 5" key="1">
    <citation type="journal article" date="2021" name="Elife">
        <title>Chloroplast acquisition without the gene transfer in kleptoplastic sea slugs, Plakobranchus ocellatus.</title>
        <authorList>
            <person name="Maeda T."/>
            <person name="Takahashi S."/>
            <person name="Yoshida T."/>
            <person name="Shimamura S."/>
            <person name="Takaki Y."/>
            <person name="Nagai Y."/>
            <person name="Toyoda A."/>
            <person name="Suzuki Y."/>
            <person name="Arimoto A."/>
            <person name="Ishii H."/>
            <person name="Satoh N."/>
            <person name="Nishiyama T."/>
            <person name="Hasebe M."/>
            <person name="Maruyama T."/>
            <person name="Minagawa J."/>
            <person name="Obokata J."/>
            <person name="Shigenobu S."/>
        </authorList>
    </citation>
    <scope>NUCLEOTIDE SEQUENCE [LARGE SCALE GENOMIC DNA]</scope>
</reference>
<dbReference type="Gene3D" id="1.10.340.70">
    <property type="match status" value="1"/>
</dbReference>
<evidence type="ECO:0000256" key="1">
    <source>
        <dbReference type="PROSITE-ProRule" id="PRU00047"/>
    </source>
</evidence>
<keyword evidence="1" id="KW-0863">Zinc-finger</keyword>
<feature type="compositionally biased region" description="Low complexity" evidence="2">
    <location>
        <begin position="195"/>
        <end position="205"/>
    </location>
</feature>
<dbReference type="PANTHER" id="PTHR37984:SF15">
    <property type="entry name" value="INTEGRASE CATALYTIC DOMAIN-CONTAINING PROTEIN"/>
    <property type="match status" value="1"/>
</dbReference>
<gene>
    <name evidence="4" type="ORF">PoB_003445100</name>
</gene>
<dbReference type="GO" id="GO:0003676">
    <property type="term" value="F:nucleic acid binding"/>
    <property type="evidence" value="ECO:0007669"/>
    <property type="project" value="InterPro"/>
</dbReference>
<keyword evidence="1" id="KW-0862">Zinc</keyword>
<dbReference type="PROSITE" id="PS50158">
    <property type="entry name" value="ZF_CCHC"/>
    <property type="match status" value="1"/>
</dbReference>
<dbReference type="InterPro" id="IPR036875">
    <property type="entry name" value="Znf_CCHC_sf"/>
</dbReference>
<dbReference type="InterPro" id="IPR050951">
    <property type="entry name" value="Retrovirus_Pol_polyprotein"/>
</dbReference>
<dbReference type="GO" id="GO:0008270">
    <property type="term" value="F:zinc ion binding"/>
    <property type="evidence" value="ECO:0007669"/>
    <property type="project" value="UniProtKB-KW"/>
</dbReference>
<dbReference type="AlphaFoldDB" id="A0AAV4A9T3"/>